<dbReference type="GO" id="GO:0071897">
    <property type="term" value="P:DNA biosynthetic process"/>
    <property type="evidence" value="ECO:0007669"/>
    <property type="project" value="UniProtKB-ARBA"/>
</dbReference>
<dbReference type="InterPro" id="IPR000477">
    <property type="entry name" value="RT_dom"/>
</dbReference>
<dbReference type="AlphaFoldDB" id="A0A9N9T1I2"/>
<dbReference type="InterPro" id="IPR036322">
    <property type="entry name" value="WD40_repeat_dom_sf"/>
</dbReference>
<evidence type="ECO:0000256" key="1">
    <source>
        <dbReference type="ARBA" id="ARBA00045213"/>
    </source>
</evidence>
<accession>A0A9N9T1I2</accession>
<dbReference type="Gene3D" id="2.130.10.10">
    <property type="entry name" value="YVTN repeat-like/Quinoprotein amine dehydrogenase"/>
    <property type="match status" value="1"/>
</dbReference>
<evidence type="ECO:0000256" key="2">
    <source>
        <dbReference type="PROSITE-ProRule" id="PRU00221"/>
    </source>
</evidence>
<evidence type="ECO:0000313" key="5">
    <source>
        <dbReference type="Proteomes" id="UP001153709"/>
    </source>
</evidence>
<feature type="domain" description="Reverse transcriptase" evidence="3">
    <location>
        <begin position="303"/>
        <end position="561"/>
    </location>
</feature>
<reference evidence="4" key="1">
    <citation type="submission" date="2022-01" db="EMBL/GenBank/DDBJ databases">
        <authorList>
            <person name="King R."/>
        </authorList>
    </citation>
    <scope>NUCLEOTIDE SEQUENCE</scope>
</reference>
<dbReference type="InterPro" id="IPR051959">
    <property type="entry name" value="PAK1-Kinase_Regulator"/>
</dbReference>
<dbReference type="SUPFAM" id="SSF56672">
    <property type="entry name" value="DNA/RNA polymerases"/>
    <property type="match status" value="1"/>
</dbReference>
<gene>
    <name evidence="4" type="ORF">DIABBA_LOCUS9681</name>
</gene>
<dbReference type="Pfam" id="PF00078">
    <property type="entry name" value="RVT_1"/>
    <property type="match status" value="1"/>
</dbReference>
<protein>
    <recommendedName>
        <fullName evidence="3">Reverse transcriptase domain-containing protein</fullName>
    </recommendedName>
</protein>
<dbReference type="InterPro" id="IPR015943">
    <property type="entry name" value="WD40/YVTN_repeat-like_dom_sf"/>
</dbReference>
<dbReference type="Pfam" id="PF00400">
    <property type="entry name" value="WD40"/>
    <property type="match status" value="2"/>
</dbReference>
<dbReference type="PROSITE" id="PS50082">
    <property type="entry name" value="WD_REPEATS_2"/>
    <property type="match status" value="1"/>
</dbReference>
<feature type="repeat" description="WD" evidence="2">
    <location>
        <begin position="73"/>
        <end position="103"/>
    </location>
</feature>
<organism evidence="4 5">
    <name type="scientific">Diabrotica balteata</name>
    <name type="common">Banded cucumber beetle</name>
    <dbReference type="NCBI Taxonomy" id="107213"/>
    <lineage>
        <taxon>Eukaryota</taxon>
        <taxon>Metazoa</taxon>
        <taxon>Ecdysozoa</taxon>
        <taxon>Arthropoda</taxon>
        <taxon>Hexapoda</taxon>
        <taxon>Insecta</taxon>
        <taxon>Pterygota</taxon>
        <taxon>Neoptera</taxon>
        <taxon>Endopterygota</taxon>
        <taxon>Coleoptera</taxon>
        <taxon>Polyphaga</taxon>
        <taxon>Cucujiformia</taxon>
        <taxon>Chrysomeloidea</taxon>
        <taxon>Chrysomelidae</taxon>
        <taxon>Galerucinae</taxon>
        <taxon>Diabroticina</taxon>
        <taxon>Diabroticites</taxon>
        <taxon>Diabrotica</taxon>
    </lineage>
</organism>
<dbReference type="SUPFAM" id="SSF50978">
    <property type="entry name" value="WD40 repeat-like"/>
    <property type="match status" value="1"/>
</dbReference>
<dbReference type="SMART" id="SM00320">
    <property type="entry name" value="WD40"/>
    <property type="match status" value="5"/>
</dbReference>
<dbReference type="EMBL" id="OU898281">
    <property type="protein sequence ID" value="CAG9836604.1"/>
    <property type="molecule type" value="Genomic_DNA"/>
</dbReference>
<dbReference type="PROSITE" id="PS50878">
    <property type="entry name" value="RT_POL"/>
    <property type="match status" value="1"/>
</dbReference>
<dbReference type="PANTHER" id="PTHR44675">
    <property type="entry name" value="PAK1 INTERACTING PROTEIN 1"/>
    <property type="match status" value="1"/>
</dbReference>
<dbReference type="Proteomes" id="UP001153709">
    <property type="component" value="Chromosome 6"/>
</dbReference>
<evidence type="ECO:0000259" key="3">
    <source>
        <dbReference type="PROSITE" id="PS50878"/>
    </source>
</evidence>
<dbReference type="InterPro" id="IPR043502">
    <property type="entry name" value="DNA/RNA_pol_sf"/>
</dbReference>
<proteinExistence type="predicted"/>
<name>A0A9N9T1I2_DIABA</name>
<dbReference type="InterPro" id="IPR001680">
    <property type="entry name" value="WD40_rpt"/>
</dbReference>
<dbReference type="PANTHER" id="PTHR44675:SF1">
    <property type="entry name" value="P21-ACTIVATED PROTEIN KINASE-INTERACTING PROTEIN 1"/>
    <property type="match status" value="1"/>
</dbReference>
<evidence type="ECO:0000313" key="4">
    <source>
        <dbReference type="EMBL" id="CAG9836604.1"/>
    </source>
</evidence>
<keyword evidence="2" id="KW-0853">WD repeat</keyword>
<dbReference type="OrthoDB" id="308449at2759"/>
<keyword evidence="5" id="KW-1185">Reference proteome</keyword>
<comment type="function">
    <text evidence="1">Negatively regulates the PAK1 kinase. PAK1 is a member of the PAK kinase family, which has been shown to play a positive role in the regulation of signaling pathways involving MAPK8 and RELA. PAK1 exists as an inactive homodimer, which is activated by binding of small GTPases such as CDC42 to an N-terminal regulatory domain. PAK1IP1 also binds to the N-terminus of PAK1, and inhibits the specific activation of PAK1 by CDC42. May be involved in ribosomal large subunit assembly.</text>
</comment>
<sequence>MKTFEIVAGTYEEFLVGYEFFEKEAQLVQSFASHDHSASIRTLARCDHYVASGGADDRIIIYDFRLRKEHCMLSHHSSTITCLDFTPNHSHILSGSQDGLLAITRVGNWQVEKLWAKAHKGSAIIDIAVHPTGKLALTLGDDCTLRTWNLVKGRQAFAVNLKSKSKDPKSIFKICWAADGVRFILYGGKYTEIWGTESGGILQVIEHDVKVSSCIWYSDKKILVGYEDGNISLVKLSSLKKTINQVHKDRVKVLAKFEDWIISGSSSGEIKVCNKALEEVSKITVGCRITSMVIIPPIQIKKEEEVVETLEIEDVEEPVKKSKKKKRSSQIVDEIGTQLVEENTSPAKKKKKIKFKFLSLPIVPISTQFDFRNAVGTREAFFSIQVLFQRCRDVNCDIYACFIDYHKALDTVKHDKLMEILTNIGINTYDLRIVSNLYWNQTLSIRTEAGESDDIKIKRSVRQGCILSPLLFNIYSEEIFQEAVGDVEAGIRINGESINNIRYADDTVVFADSSETLQELMNTITEKEQQFGQISVNGQQRVKTYTYLDTNVNENWDHSIEIKCRIEKARSAFQKMAKLFKCHDLSMPIKIRLLRCYIFPVLLYGVESWTLTDATCKKIEAFEMWLYRRILKISYTDHVTNEGVLFRMKNEKELLTTIKTVKIEYLGHIMRNSERYGLLQLI</sequence>